<proteinExistence type="predicted"/>
<evidence type="ECO:0000313" key="3">
    <source>
        <dbReference type="Proteomes" id="UP000199527"/>
    </source>
</evidence>
<keyword evidence="1" id="KW-0472">Membrane</keyword>
<accession>A0A1G9APJ9</accession>
<keyword evidence="1" id="KW-0812">Transmembrane</keyword>
<organism evidence="2 3">
    <name type="scientific">Ferrimonas sediminum</name>
    <dbReference type="NCBI Taxonomy" id="718193"/>
    <lineage>
        <taxon>Bacteria</taxon>
        <taxon>Pseudomonadati</taxon>
        <taxon>Pseudomonadota</taxon>
        <taxon>Gammaproteobacteria</taxon>
        <taxon>Alteromonadales</taxon>
        <taxon>Ferrimonadaceae</taxon>
        <taxon>Ferrimonas</taxon>
    </lineage>
</organism>
<feature type="transmembrane region" description="Helical" evidence="1">
    <location>
        <begin position="74"/>
        <end position="98"/>
    </location>
</feature>
<name>A0A1G9APJ9_9GAMM</name>
<evidence type="ECO:0000256" key="1">
    <source>
        <dbReference type="SAM" id="Phobius"/>
    </source>
</evidence>
<reference evidence="3" key="1">
    <citation type="submission" date="2016-10" db="EMBL/GenBank/DDBJ databases">
        <authorList>
            <person name="Varghese N."/>
            <person name="Submissions S."/>
        </authorList>
    </citation>
    <scope>NUCLEOTIDE SEQUENCE [LARGE SCALE GENOMIC DNA]</scope>
    <source>
        <strain evidence="3">DSM 23317</strain>
    </source>
</reference>
<feature type="transmembrane region" description="Helical" evidence="1">
    <location>
        <begin position="12"/>
        <end position="30"/>
    </location>
</feature>
<protein>
    <submittedName>
        <fullName evidence="2">Uncharacterized protein</fullName>
    </submittedName>
</protein>
<keyword evidence="1" id="KW-1133">Transmembrane helix</keyword>
<sequence>MSANRVLQLHSLIYAVFAVLLALIPAWLWPQYGLMIDDKYSVFLSQHNSIFLAGIAIIGWQFSRFEPGSAAVLTLLRSLIWTNLIGAAVTLYACLTGLFTGFGWSDPLFFTGIVVWLSWALKRAERG</sequence>
<evidence type="ECO:0000313" key="2">
    <source>
        <dbReference type="EMBL" id="SDK28744.1"/>
    </source>
</evidence>
<gene>
    <name evidence="2" type="ORF">SAMN04488540_12435</name>
</gene>
<dbReference type="AlphaFoldDB" id="A0A1G9APJ9"/>
<keyword evidence="3" id="KW-1185">Reference proteome</keyword>
<dbReference type="Proteomes" id="UP000199527">
    <property type="component" value="Unassembled WGS sequence"/>
</dbReference>
<dbReference type="EMBL" id="FNEM01000024">
    <property type="protein sequence ID" value="SDK28744.1"/>
    <property type="molecule type" value="Genomic_DNA"/>
</dbReference>
<feature type="transmembrane region" description="Helical" evidence="1">
    <location>
        <begin position="42"/>
        <end position="62"/>
    </location>
</feature>
<feature type="transmembrane region" description="Helical" evidence="1">
    <location>
        <begin position="104"/>
        <end position="121"/>
    </location>
</feature>
<dbReference type="RefSeq" id="WP_090368196.1">
    <property type="nucleotide sequence ID" value="NZ_FNEM01000024.1"/>
</dbReference>
<dbReference type="OrthoDB" id="1162181at2"/>